<dbReference type="AlphaFoldDB" id="A0A5C8V964"/>
<reference evidence="1 2" key="1">
    <citation type="submission" date="2019-08" db="EMBL/GenBank/DDBJ databases">
        <title>Professor.</title>
        <authorList>
            <person name="Park J.S."/>
        </authorList>
    </citation>
    <scope>NUCLEOTIDE SEQUENCE [LARGE SCALE GENOMIC DNA]</scope>
    <source>
        <strain evidence="1 2">176CP5-101</strain>
    </source>
</reference>
<gene>
    <name evidence="1" type="ORF">FVB32_05370</name>
</gene>
<keyword evidence="2" id="KW-1185">Reference proteome</keyword>
<dbReference type="Proteomes" id="UP000321456">
    <property type="component" value="Unassembled WGS sequence"/>
</dbReference>
<evidence type="ECO:0000313" key="2">
    <source>
        <dbReference type="Proteomes" id="UP000321456"/>
    </source>
</evidence>
<proteinExistence type="predicted"/>
<dbReference type="EMBL" id="VRUR01000001">
    <property type="protein sequence ID" value="TXN37719.1"/>
    <property type="molecule type" value="Genomic_DNA"/>
</dbReference>
<protein>
    <submittedName>
        <fullName evidence="1">Uncharacterized protein</fullName>
    </submittedName>
</protein>
<accession>A0A5C8V964</accession>
<comment type="caution">
    <text evidence="1">The sequence shown here is derived from an EMBL/GenBank/DDBJ whole genome shotgun (WGS) entry which is preliminary data.</text>
</comment>
<sequence>MDAHDFEQMTILDQWEYFWDSGEFVDSIRGETMNYFLYRDIEHKDFFMELWIEHNPEGRRGINGLHTSDTVKYFVPHEQAKLPWAIFN</sequence>
<organism evidence="1 2">
    <name type="scientific">Flagellimonas hymeniacidonis</name>
    <dbReference type="NCBI Taxonomy" id="2603628"/>
    <lineage>
        <taxon>Bacteria</taxon>
        <taxon>Pseudomonadati</taxon>
        <taxon>Bacteroidota</taxon>
        <taxon>Flavobacteriia</taxon>
        <taxon>Flavobacteriales</taxon>
        <taxon>Flavobacteriaceae</taxon>
        <taxon>Flagellimonas</taxon>
    </lineage>
</organism>
<evidence type="ECO:0000313" key="1">
    <source>
        <dbReference type="EMBL" id="TXN37719.1"/>
    </source>
</evidence>
<dbReference type="RefSeq" id="WP_147741921.1">
    <property type="nucleotide sequence ID" value="NZ_VRUR01000001.1"/>
</dbReference>
<name>A0A5C8V964_9FLAO</name>